<accession>A0A815Z2L2</accession>
<gene>
    <name evidence="8" type="ORF">CJN711_LOCUS35722</name>
    <name evidence="7" type="ORF">KQP761_LOCUS19998</name>
</gene>
<dbReference type="OrthoDB" id="300641at2759"/>
<keyword evidence="3" id="KW-0597">Phosphoprotein</keyword>
<name>A0A815Z2L2_9BILA</name>
<dbReference type="Proteomes" id="UP000663855">
    <property type="component" value="Unassembled WGS sequence"/>
</dbReference>
<comment type="caution">
    <text evidence="7">The sequence shown here is derived from an EMBL/GenBank/DDBJ whole genome shotgun (WGS) entry which is preliminary data.</text>
</comment>
<dbReference type="SMART" id="SM00228">
    <property type="entry name" value="PDZ"/>
    <property type="match status" value="1"/>
</dbReference>
<feature type="region of interest" description="Disordered" evidence="5">
    <location>
        <begin position="749"/>
        <end position="771"/>
    </location>
</feature>
<dbReference type="Gene3D" id="2.30.42.10">
    <property type="match status" value="1"/>
</dbReference>
<dbReference type="GO" id="GO:0003779">
    <property type="term" value="F:actin binding"/>
    <property type="evidence" value="ECO:0007669"/>
    <property type="project" value="TreeGrafter"/>
</dbReference>
<dbReference type="PANTHER" id="PTHR24217:SF0">
    <property type="entry name" value="PDZ DOMAIN-CONTAINING PROTEIN"/>
    <property type="match status" value="1"/>
</dbReference>
<feature type="compositionally biased region" description="Polar residues" evidence="5">
    <location>
        <begin position="283"/>
        <end position="292"/>
    </location>
</feature>
<organism evidence="7 9">
    <name type="scientific">Rotaria magnacalcarata</name>
    <dbReference type="NCBI Taxonomy" id="392030"/>
    <lineage>
        <taxon>Eukaryota</taxon>
        <taxon>Metazoa</taxon>
        <taxon>Spiralia</taxon>
        <taxon>Gnathifera</taxon>
        <taxon>Rotifera</taxon>
        <taxon>Eurotatoria</taxon>
        <taxon>Bdelloidea</taxon>
        <taxon>Philodinida</taxon>
        <taxon>Philodinidae</taxon>
        <taxon>Rotaria</taxon>
    </lineage>
</organism>
<feature type="compositionally biased region" description="Low complexity" evidence="5">
    <location>
        <begin position="673"/>
        <end position="686"/>
    </location>
</feature>
<comment type="subcellular location">
    <subcellularLocation>
        <location evidence="1">Cytoplasm</location>
    </subcellularLocation>
</comment>
<dbReference type="GO" id="GO:0005634">
    <property type="term" value="C:nucleus"/>
    <property type="evidence" value="ECO:0007669"/>
    <property type="project" value="TreeGrafter"/>
</dbReference>
<dbReference type="InterPro" id="IPR051976">
    <property type="entry name" value="Synaptopodin_domain"/>
</dbReference>
<comment type="similarity">
    <text evidence="4">Belongs to the synaptopodin family.</text>
</comment>
<evidence type="ECO:0000256" key="4">
    <source>
        <dbReference type="ARBA" id="ARBA00038161"/>
    </source>
</evidence>
<dbReference type="EMBL" id="CAJNOW010010359">
    <property type="protein sequence ID" value="CAF1579437.1"/>
    <property type="molecule type" value="Genomic_DNA"/>
</dbReference>
<dbReference type="GO" id="GO:0032233">
    <property type="term" value="P:positive regulation of actin filament bundle assembly"/>
    <property type="evidence" value="ECO:0007669"/>
    <property type="project" value="TreeGrafter"/>
</dbReference>
<feature type="region of interest" description="Disordered" evidence="5">
    <location>
        <begin position="261"/>
        <end position="293"/>
    </location>
</feature>
<evidence type="ECO:0000256" key="3">
    <source>
        <dbReference type="ARBA" id="ARBA00022553"/>
    </source>
</evidence>
<feature type="region of interest" description="Disordered" evidence="5">
    <location>
        <begin position="566"/>
        <end position="727"/>
    </location>
</feature>
<dbReference type="PANTHER" id="PTHR24217">
    <property type="entry name" value="PUTATIVE-RELATED"/>
    <property type="match status" value="1"/>
</dbReference>
<protein>
    <recommendedName>
        <fullName evidence="6">PDZ domain-containing protein</fullName>
    </recommendedName>
</protein>
<dbReference type="GO" id="GO:0015629">
    <property type="term" value="C:actin cytoskeleton"/>
    <property type="evidence" value="ECO:0007669"/>
    <property type="project" value="TreeGrafter"/>
</dbReference>
<dbReference type="AlphaFoldDB" id="A0A815Z2L2"/>
<dbReference type="PROSITE" id="PS50106">
    <property type="entry name" value="PDZ"/>
    <property type="match status" value="1"/>
</dbReference>
<dbReference type="SUPFAM" id="SSF50156">
    <property type="entry name" value="PDZ domain-like"/>
    <property type="match status" value="1"/>
</dbReference>
<feature type="compositionally biased region" description="Basic and acidic residues" evidence="5">
    <location>
        <begin position="661"/>
        <end position="671"/>
    </location>
</feature>
<feature type="compositionally biased region" description="Pro residues" evidence="5">
    <location>
        <begin position="598"/>
        <end position="611"/>
    </location>
</feature>
<dbReference type="Proteomes" id="UP000663834">
    <property type="component" value="Unassembled WGS sequence"/>
</dbReference>
<evidence type="ECO:0000313" key="8">
    <source>
        <dbReference type="EMBL" id="CAF1604545.1"/>
    </source>
</evidence>
<sequence>MLGERKTAVLRGGAPWGFRLSGGVFTPVYIIKVRSRSKAAHAGLSAGDTLLSVNGTSAFDKTLLELNNVIASIRDQLILEVQSTLHPHRNRFDSFSSIDTTDTSPVRSTHRLTPLPASMDYYQYNSLRTAPSYPTYTSTSNMNQYDNNRDHRYMDAYGRLTANPVPTIFRTSSVSSNTVASPAASTRGQQQFNYHTVSSNNAYETPRNYYGASTNGYTSDINDHRSSSVSIRPITTNNLNVSRVQSLYKSQPTTYNTKITTSNDQSYYSDSECATSGPRYTKISRQSNSRRPSNIVLPIRSITSKAYDQYVPQESPKPQQQPFDIYRYQQEQAAAAAAAALHTRPPPLSFPSQNQRRQSDQTIDHELGAELLKSPIANKKRYADSSFFHTPYNTYPTIEEQKKLARKIATILEGGDPTQKGATKFEKQRQRAEKYSIECESPFKMTTTNNYRPLHQLHQNETTYYDSPDVPECIKHSLHEAQHTNTLRYVGAPDEFKQVHMQEHVTHTMIPPQIAMSIVSDLNHNRGKGAALFQKRKARSEKWVIDENNVKRPGYQATATYIEPSAKPWGQRASTSWSADENPYSGQNFSPVRQKINLPPPTPTLPEPIIPQTPVKNGPRYGDFNAKAKGFSSRNLENLASQSPRQSIDSRKPFNLNSEPNMREGAAEAHTRNMSQSVSSSNPQQNDDYFKFPSDNILGKWKTQEYSPWNQPRPQDKQQSQVAMQRDGVDHVRQTFNQQIQSFLSQQNANSANNNTYSSSQATTQQHFTDL</sequence>
<dbReference type="Pfam" id="PF00595">
    <property type="entry name" value="PDZ"/>
    <property type="match status" value="1"/>
</dbReference>
<evidence type="ECO:0000256" key="1">
    <source>
        <dbReference type="ARBA" id="ARBA00004496"/>
    </source>
</evidence>
<feature type="compositionally biased region" description="Polar residues" evidence="5">
    <location>
        <begin position="261"/>
        <end position="274"/>
    </location>
</feature>
<evidence type="ECO:0000313" key="7">
    <source>
        <dbReference type="EMBL" id="CAF1579437.1"/>
    </source>
</evidence>
<evidence type="ECO:0000256" key="5">
    <source>
        <dbReference type="SAM" id="MobiDB-lite"/>
    </source>
</evidence>
<feature type="compositionally biased region" description="Polar residues" evidence="5">
    <location>
        <begin position="632"/>
        <end position="647"/>
    </location>
</feature>
<feature type="compositionally biased region" description="Polar residues" evidence="5">
    <location>
        <begin position="704"/>
        <end position="723"/>
    </location>
</feature>
<evidence type="ECO:0000256" key="2">
    <source>
        <dbReference type="ARBA" id="ARBA00022490"/>
    </source>
</evidence>
<reference evidence="7" key="1">
    <citation type="submission" date="2021-02" db="EMBL/GenBank/DDBJ databases">
        <authorList>
            <person name="Nowell W R."/>
        </authorList>
    </citation>
    <scope>NUCLEOTIDE SEQUENCE</scope>
</reference>
<evidence type="ECO:0000259" key="6">
    <source>
        <dbReference type="PROSITE" id="PS50106"/>
    </source>
</evidence>
<dbReference type="InterPro" id="IPR036034">
    <property type="entry name" value="PDZ_sf"/>
</dbReference>
<keyword evidence="2" id="KW-0963">Cytoplasm</keyword>
<feature type="domain" description="PDZ" evidence="6">
    <location>
        <begin position="13"/>
        <end position="85"/>
    </location>
</feature>
<proteinExistence type="inferred from homology"/>
<dbReference type="EMBL" id="CAJNOV010017221">
    <property type="protein sequence ID" value="CAF1604545.1"/>
    <property type="molecule type" value="Genomic_DNA"/>
</dbReference>
<dbReference type="InterPro" id="IPR001478">
    <property type="entry name" value="PDZ"/>
</dbReference>
<evidence type="ECO:0000313" key="9">
    <source>
        <dbReference type="Proteomes" id="UP000663834"/>
    </source>
</evidence>
<feature type="compositionally biased region" description="Polar residues" evidence="5">
    <location>
        <begin position="572"/>
        <end position="591"/>
    </location>
</feature>
<dbReference type="GO" id="GO:0030018">
    <property type="term" value="C:Z disc"/>
    <property type="evidence" value="ECO:0007669"/>
    <property type="project" value="TreeGrafter"/>
</dbReference>